<dbReference type="InterPro" id="IPR023299">
    <property type="entry name" value="ATPase_P-typ_cyto_dom_N"/>
</dbReference>
<feature type="transmembrane region" description="Helical" evidence="23">
    <location>
        <begin position="186"/>
        <end position="205"/>
    </location>
</feature>
<dbReference type="CDD" id="cd02094">
    <property type="entry name" value="P-type_ATPase_Cu-like"/>
    <property type="match status" value="1"/>
</dbReference>
<dbReference type="Proteomes" id="UP000198749">
    <property type="component" value="Unassembled WGS sequence"/>
</dbReference>
<dbReference type="EMBL" id="FOGB01000002">
    <property type="protein sequence ID" value="SEQ23060.1"/>
    <property type="molecule type" value="Genomic_DNA"/>
</dbReference>
<evidence type="ECO:0000256" key="9">
    <source>
        <dbReference type="ARBA" id="ARBA00022723"/>
    </source>
</evidence>
<evidence type="ECO:0000259" key="24">
    <source>
        <dbReference type="PROSITE" id="PS50846"/>
    </source>
</evidence>
<gene>
    <name evidence="25" type="ORF">SAMN03080615_00811</name>
</gene>
<dbReference type="NCBIfam" id="TIGR01494">
    <property type="entry name" value="ATPase_P-type"/>
    <property type="match status" value="1"/>
</dbReference>
<dbReference type="InterPro" id="IPR023214">
    <property type="entry name" value="HAD_sf"/>
</dbReference>
<dbReference type="Gene3D" id="3.30.70.100">
    <property type="match status" value="1"/>
</dbReference>
<keyword evidence="10" id="KW-0677">Repeat</keyword>
<dbReference type="FunFam" id="3.40.50.1000:FF:000144">
    <property type="entry name" value="copper-transporting ATPase 1 isoform X2"/>
    <property type="match status" value="1"/>
</dbReference>
<dbReference type="PRINTS" id="PR00119">
    <property type="entry name" value="CATATPASE"/>
</dbReference>
<evidence type="ECO:0000256" key="12">
    <source>
        <dbReference type="ARBA" id="ARBA00022796"/>
    </source>
</evidence>
<dbReference type="SFLD" id="SFLDF00027">
    <property type="entry name" value="p-type_atpase"/>
    <property type="match status" value="1"/>
</dbReference>
<dbReference type="InterPro" id="IPR027256">
    <property type="entry name" value="P-typ_ATPase_IB"/>
</dbReference>
<evidence type="ECO:0000256" key="19">
    <source>
        <dbReference type="ARBA" id="ARBA00023136"/>
    </source>
</evidence>
<proteinExistence type="inferred from homology"/>
<keyword evidence="8 23" id="KW-0812">Transmembrane</keyword>
<evidence type="ECO:0000256" key="13">
    <source>
        <dbReference type="ARBA" id="ARBA00022840"/>
    </source>
</evidence>
<dbReference type="InterPro" id="IPR017969">
    <property type="entry name" value="Heavy-metal-associated_CS"/>
</dbReference>
<protein>
    <recommendedName>
        <fullName evidence="4">Copper-exporting P-type ATPase</fullName>
        <ecNumber evidence="3">7.2.2.8</ecNumber>
    </recommendedName>
    <alternativeName>
        <fullName evidence="20">Copper-exporting P-type ATPase A</fullName>
    </alternativeName>
    <alternativeName>
        <fullName evidence="21">Cu(+)-exporting ATPase</fullName>
    </alternativeName>
</protein>
<dbReference type="InterPro" id="IPR059000">
    <property type="entry name" value="ATPase_P-type_domA"/>
</dbReference>
<comment type="subcellular location">
    <subcellularLocation>
        <location evidence="1">Cell membrane</location>
        <topology evidence="1">Multi-pass membrane protein</topology>
    </subcellularLocation>
</comment>
<dbReference type="InterPro" id="IPR036412">
    <property type="entry name" value="HAD-like_sf"/>
</dbReference>
<comment type="similarity">
    <text evidence="2 23">Belongs to the cation transport ATPase (P-type) (TC 3.A.3) family. Type IB subfamily.</text>
</comment>
<dbReference type="Pfam" id="PF00403">
    <property type="entry name" value="HMA"/>
    <property type="match status" value="1"/>
</dbReference>
<evidence type="ECO:0000256" key="15">
    <source>
        <dbReference type="ARBA" id="ARBA00022967"/>
    </source>
</evidence>
<evidence type="ECO:0000256" key="23">
    <source>
        <dbReference type="RuleBase" id="RU362081"/>
    </source>
</evidence>
<keyword evidence="15" id="KW-1278">Translocase</keyword>
<dbReference type="InterPro" id="IPR023298">
    <property type="entry name" value="ATPase_P-typ_TM_dom_sf"/>
</dbReference>
<keyword evidence="16 23" id="KW-1133">Transmembrane helix</keyword>
<dbReference type="InterPro" id="IPR006121">
    <property type="entry name" value="HMA_dom"/>
</dbReference>
<evidence type="ECO:0000256" key="11">
    <source>
        <dbReference type="ARBA" id="ARBA00022741"/>
    </source>
</evidence>
<feature type="transmembrane region" description="Helical" evidence="23">
    <location>
        <begin position="367"/>
        <end position="390"/>
    </location>
</feature>
<dbReference type="STRING" id="355243.SAMN03080615_00811"/>
<keyword evidence="13 23" id="KW-0067">ATP-binding</keyword>
<dbReference type="NCBIfam" id="TIGR01511">
    <property type="entry name" value="ATPase-IB1_Cu"/>
    <property type="match status" value="1"/>
</dbReference>
<evidence type="ECO:0000256" key="18">
    <source>
        <dbReference type="ARBA" id="ARBA00023065"/>
    </source>
</evidence>
<evidence type="ECO:0000256" key="5">
    <source>
        <dbReference type="ARBA" id="ARBA00022448"/>
    </source>
</evidence>
<name>A0A1H9EBH3_9GAMM</name>
<dbReference type="PROSITE" id="PS50846">
    <property type="entry name" value="HMA_2"/>
    <property type="match status" value="1"/>
</dbReference>
<feature type="transmembrane region" description="Helical" evidence="23">
    <location>
        <begin position="339"/>
        <end position="361"/>
    </location>
</feature>
<dbReference type="Gene3D" id="3.40.1110.10">
    <property type="entry name" value="Calcium-transporting ATPase, cytoplasmic domain N"/>
    <property type="match status" value="1"/>
</dbReference>
<feature type="transmembrane region" description="Helical" evidence="23">
    <location>
        <begin position="120"/>
        <end position="137"/>
    </location>
</feature>
<dbReference type="GO" id="GO:0005507">
    <property type="term" value="F:copper ion binding"/>
    <property type="evidence" value="ECO:0007669"/>
    <property type="project" value="TreeGrafter"/>
</dbReference>
<evidence type="ECO:0000313" key="26">
    <source>
        <dbReference type="Proteomes" id="UP000198749"/>
    </source>
</evidence>
<feature type="transmembrane region" description="Helical" evidence="23">
    <location>
        <begin position="679"/>
        <end position="698"/>
    </location>
</feature>
<organism evidence="25 26">
    <name type="scientific">Amphritea atlantica</name>
    <dbReference type="NCBI Taxonomy" id="355243"/>
    <lineage>
        <taxon>Bacteria</taxon>
        <taxon>Pseudomonadati</taxon>
        <taxon>Pseudomonadota</taxon>
        <taxon>Gammaproteobacteria</taxon>
        <taxon>Oceanospirillales</taxon>
        <taxon>Oceanospirillaceae</taxon>
        <taxon>Amphritea</taxon>
    </lineage>
</organism>
<dbReference type="PROSITE" id="PS01047">
    <property type="entry name" value="HMA_1"/>
    <property type="match status" value="1"/>
</dbReference>
<dbReference type="GO" id="GO:0043682">
    <property type="term" value="F:P-type divalent copper transporter activity"/>
    <property type="evidence" value="ECO:0007669"/>
    <property type="project" value="TreeGrafter"/>
</dbReference>
<evidence type="ECO:0000256" key="6">
    <source>
        <dbReference type="ARBA" id="ARBA00022475"/>
    </source>
</evidence>
<evidence type="ECO:0000256" key="20">
    <source>
        <dbReference type="ARBA" id="ARBA00029719"/>
    </source>
</evidence>
<keyword evidence="7" id="KW-0597">Phosphoprotein</keyword>
<dbReference type="InterPro" id="IPR018303">
    <property type="entry name" value="ATPase_P-typ_P_site"/>
</dbReference>
<dbReference type="SFLD" id="SFLDS00003">
    <property type="entry name" value="Haloacid_Dehalogenase"/>
    <property type="match status" value="1"/>
</dbReference>
<dbReference type="FunFam" id="2.70.150.10:FF:000020">
    <property type="entry name" value="Copper-exporting P-type ATPase A"/>
    <property type="match status" value="1"/>
</dbReference>
<sequence>MTTTLLLENVTCAGCVKKIEKGINALPDVDQAAVDFPQRRLNVEGPISSDNLIAALSEIGYRGRLASNEAEDRARQKAQQAAQYKQHIRNTLLALGVGIPLMVAGILMDEMSVRTPQDQVIWGITGLLTLGILLFPGRHFFSGAWSALKNGSATMDSLIALGTGAAWLYSTAVVLFPQMLPEGSRHLYYEASAMIIGLVNFGLAMEIRARGKTSEAVERLLNLQPKTARVIRNEKEVELPLELVQSGDLLRIRPGEQIPVDAIVEEGSSLIDESMLSGEPLPVSKAVGDSVSAGTLNKSGTLKVTAEKVGSETALSRIIEMVKQAQASKPEISRLADTVAGIFVPVVILCSLVTALIWYLLGPEPQLAYMLVTAMTVLIIACPCALGLATPMSVMVGVGKAAEYGILIRNGQALQSASQLDTLVLDKTGTITEGSPQVTDLSGSHPQLLQLAASLEAVSEHPLAEAIVHHAQEQNISLSPVANFQAHSGRGASGQVEGIAVTLGNSAWMTEQNIDFSAFKNQAQTLAEQAKTPVYIAIDGEVAGLIAIADPIRKDSIAAISRLKQMGISVVMITGDNPHTAAAVARQVAVDNFIAGVMPEDKAKQIEKLQQEGGHVAMCGDGINDAPALARADVGFAIGNGTDVAIESADMVLIRNSLHSVADAIELSRATLSNIRQNLFGAFIYNTLGIPVAAGILFPFTGLLLSPVIAGAAMAFSSVTVVSNANRLRLFKPSSAKDSG</sequence>
<dbReference type="OrthoDB" id="9814270at2"/>
<dbReference type="GO" id="GO:0016887">
    <property type="term" value="F:ATP hydrolysis activity"/>
    <property type="evidence" value="ECO:0007669"/>
    <property type="project" value="InterPro"/>
</dbReference>
<dbReference type="SUPFAM" id="SSF55008">
    <property type="entry name" value="HMA, heavy metal-associated domain"/>
    <property type="match status" value="1"/>
</dbReference>
<dbReference type="SUPFAM" id="SSF56784">
    <property type="entry name" value="HAD-like"/>
    <property type="match status" value="1"/>
</dbReference>
<dbReference type="PANTHER" id="PTHR43520:SF6">
    <property type="entry name" value="COPPER-EXPORTING P-TYPE ATPASE"/>
    <property type="match status" value="1"/>
</dbReference>
<keyword evidence="19 23" id="KW-0472">Membrane</keyword>
<keyword evidence="9 23" id="KW-0479">Metal-binding</keyword>
<evidence type="ECO:0000256" key="2">
    <source>
        <dbReference type="ARBA" id="ARBA00006024"/>
    </source>
</evidence>
<feature type="domain" description="HMA" evidence="24">
    <location>
        <begin position="1"/>
        <end position="64"/>
    </location>
</feature>
<evidence type="ECO:0000256" key="10">
    <source>
        <dbReference type="ARBA" id="ARBA00022737"/>
    </source>
</evidence>
<feature type="transmembrane region" description="Helical" evidence="23">
    <location>
        <begin position="704"/>
        <end position="722"/>
    </location>
</feature>
<dbReference type="PROSITE" id="PS00154">
    <property type="entry name" value="ATPASE_E1_E2"/>
    <property type="match status" value="1"/>
</dbReference>
<comment type="catalytic activity">
    <reaction evidence="22">
        <text>Cu(+)(in) + ATP + H2O = Cu(+)(out) + ADP + phosphate + H(+)</text>
        <dbReference type="Rhea" id="RHEA:25792"/>
        <dbReference type="ChEBI" id="CHEBI:15377"/>
        <dbReference type="ChEBI" id="CHEBI:15378"/>
        <dbReference type="ChEBI" id="CHEBI:30616"/>
        <dbReference type="ChEBI" id="CHEBI:43474"/>
        <dbReference type="ChEBI" id="CHEBI:49552"/>
        <dbReference type="ChEBI" id="CHEBI:456216"/>
        <dbReference type="EC" id="7.2.2.8"/>
    </reaction>
</comment>
<evidence type="ECO:0000256" key="3">
    <source>
        <dbReference type="ARBA" id="ARBA00012517"/>
    </source>
</evidence>
<evidence type="ECO:0000256" key="8">
    <source>
        <dbReference type="ARBA" id="ARBA00022692"/>
    </source>
</evidence>
<dbReference type="Gene3D" id="2.70.150.10">
    <property type="entry name" value="Calcium-transporting ATPase, cytoplasmic transduction domain A"/>
    <property type="match status" value="1"/>
</dbReference>
<keyword evidence="5" id="KW-0813">Transport</keyword>
<feature type="transmembrane region" description="Helical" evidence="23">
    <location>
        <begin position="91"/>
        <end position="108"/>
    </location>
</feature>
<keyword evidence="11 23" id="KW-0547">Nucleotide-binding</keyword>
<keyword evidence="6 23" id="KW-1003">Cell membrane</keyword>
<dbReference type="Gene3D" id="3.40.50.1000">
    <property type="entry name" value="HAD superfamily/HAD-like"/>
    <property type="match status" value="1"/>
</dbReference>
<dbReference type="SUPFAM" id="SSF81665">
    <property type="entry name" value="Calcium ATPase, transmembrane domain M"/>
    <property type="match status" value="1"/>
</dbReference>
<dbReference type="CDD" id="cd00371">
    <property type="entry name" value="HMA"/>
    <property type="match status" value="1"/>
</dbReference>
<dbReference type="InterPro" id="IPR036163">
    <property type="entry name" value="HMA_dom_sf"/>
</dbReference>
<dbReference type="EC" id="7.2.2.8" evidence="3"/>
<dbReference type="PRINTS" id="PR00943">
    <property type="entry name" value="CUATPASE"/>
</dbReference>
<dbReference type="GO" id="GO:0140581">
    <property type="term" value="F:P-type monovalent copper transporter activity"/>
    <property type="evidence" value="ECO:0007669"/>
    <property type="project" value="UniProtKB-EC"/>
</dbReference>
<dbReference type="PANTHER" id="PTHR43520">
    <property type="entry name" value="ATP7, ISOFORM B"/>
    <property type="match status" value="1"/>
</dbReference>
<dbReference type="GO" id="GO:0005524">
    <property type="term" value="F:ATP binding"/>
    <property type="evidence" value="ECO:0007669"/>
    <property type="project" value="UniProtKB-UniRule"/>
</dbReference>
<dbReference type="InterPro" id="IPR001757">
    <property type="entry name" value="P_typ_ATPase"/>
</dbReference>
<feature type="transmembrane region" description="Helical" evidence="23">
    <location>
        <begin position="158"/>
        <end position="180"/>
    </location>
</feature>
<evidence type="ECO:0000256" key="22">
    <source>
        <dbReference type="ARBA" id="ARBA00049289"/>
    </source>
</evidence>
<keyword evidence="12" id="KW-0187">Copper transport</keyword>
<evidence type="ECO:0000256" key="21">
    <source>
        <dbReference type="ARBA" id="ARBA00033239"/>
    </source>
</evidence>
<evidence type="ECO:0000256" key="16">
    <source>
        <dbReference type="ARBA" id="ARBA00022989"/>
    </source>
</evidence>
<dbReference type="GO" id="GO:0055070">
    <property type="term" value="P:copper ion homeostasis"/>
    <property type="evidence" value="ECO:0007669"/>
    <property type="project" value="TreeGrafter"/>
</dbReference>
<evidence type="ECO:0000256" key="14">
    <source>
        <dbReference type="ARBA" id="ARBA00022842"/>
    </source>
</evidence>
<dbReference type="AlphaFoldDB" id="A0A1H9EBH3"/>
<dbReference type="Pfam" id="PF00702">
    <property type="entry name" value="Hydrolase"/>
    <property type="match status" value="1"/>
</dbReference>
<accession>A0A1H9EBH3</accession>
<keyword evidence="18" id="KW-0406">Ion transport</keyword>
<dbReference type="RefSeq" id="WP_091354360.1">
    <property type="nucleotide sequence ID" value="NZ_AP025284.1"/>
</dbReference>
<keyword evidence="17" id="KW-0186">Copper</keyword>
<dbReference type="Pfam" id="PF00122">
    <property type="entry name" value="E1-E2_ATPase"/>
    <property type="match status" value="1"/>
</dbReference>
<dbReference type="SFLD" id="SFLDG00002">
    <property type="entry name" value="C1.7:_P-type_atpase_like"/>
    <property type="match status" value="1"/>
</dbReference>
<evidence type="ECO:0000256" key="7">
    <source>
        <dbReference type="ARBA" id="ARBA00022553"/>
    </source>
</evidence>
<evidence type="ECO:0000256" key="1">
    <source>
        <dbReference type="ARBA" id="ARBA00004651"/>
    </source>
</evidence>
<evidence type="ECO:0000256" key="17">
    <source>
        <dbReference type="ARBA" id="ARBA00023008"/>
    </source>
</evidence>
<keyword evidence="14" id="KW-0460">Magnesium</keyword>
<dbReference type="GO" id="GO:0060003">
    <property type="term" value="P:copper ion export"/>
    <property type="evidence" value="ECO:0007669"/>
    <property type="project" value="UniProtKB-ARBA"/>
</dbReference>
<evidence type="ECO:0000313" key="25">
    <source>
        <dbReference type="EMBL" id="SEQ23060.1"/>
    </source>
</evidence>
<dbReference type="NCBIfam" id="TIGR01525">
    <property type="entry name" value="ATPase-IB_hvy"/>
    <property type="match status" value="1"/>
</dbReference>
<dbReference type="InterPro" id="IPR044492">
    <property type="entry name" value="P_typ_ATPase_HD_dom"/>
</dbReference>
<dbReference type="InterPro" id="IPR008250">
    <property type="entry name" value="ATPase_P-typ_transduc_dom_A_sf"/>
</dbReference>
<reference evidence="26" key="1">
    <citation type="submission" date="2016-10" db="EMBL/GenBank/DDBJ databases">
        <authorList>
            <person name="Varghese N."/>
            <person name="Submissions S."/>
        </authorList>
    </citation>
    <scope>NUCLEOTIDE SEQUENCE [LARGE SCALE GENOMIC DNA]</scope>
    <source>
        <strain evidence="26">DSM 18887</strain>
    </source>
</reference>
<keyword evidence="26" id="KW-1185">Reference proteome</keyword>
<dbReference type="SUPFAM" id="SSF81653">
    <property type="entry name" value="Calcium ATPase, transduction domain A"/>
    <property type="match status" value="1"/>
</dbReference>
<evidence type="ECO:0000256" key="4">
    <source>
        <dbReference type="ARBA" id="ARBA00015102"/>
    </source>
</evidence>
<dbReference type="GO" id="GO:0005886">
    <property type="term" value="C:plasma membrane"/>
    <property type="evidence" value="ECO:0007669"/>
    <property type="project" value="UniProtKB-SubCell"/>
</dbReference>